<protein>
    <submittedName>
        <fullName evidence="1">Uncharacterized protein</fullName>
    </submittedName>
</protein>
<dbReference type="Proteomes" id="UP000184139">
    <property type="component" value="Unassembled WGS sequence"/>
</dbReference>
<evidence type="ECO:0000313" key="2">
    <source>
        <dbReference type="Proteomes" id="UP000184139"/>
    </source>
</evidence>
<reference evidence="1 2" key="1">
    <citation type="submission" date="2016-11" db="EMBL/GenBank/DDBJ databases">
        <authorList>
            <person name="Jaros S."/>
            <person name="Januszkiewicz K."/>
            <person name="Wedrychowicz H."/>
        </authorList>
    </citation>
    <scope>NUCLEOTIDE SEQUENCE [LARGE SCALE GENOMIC DNA]</scope>
    <source>
        <strain evidence="1 2">DSM 9705</strain>
    </source>
</reference>
<gene>
    <name evidence="1" type="ORF">SAMN02745124_00191</name>
</gene>
<sequence length="161" mass="17936">MKTKSARELFRAVYDRDSGNTAHYWDGLMVGLRFGLKESPFLASPFIPGTESDTAFRTGLQRGLDIAQVYHLLQAAGGDESTGTPESCLDNMRKQLDRIERNQRVILCCALMPKDGPNWGFFEQLFREAENMLSAPGVNLQLLVRELLATRADEPQGSARG</sequence>
<dbReference type="AlphaFoldDB" id="A0A1M5S6S6"/>
<name>A0A1M5S6S6_9BACT</name>
<dbReference type="EMBL" id="FQXS01000001">
    <property type="protein sequence ID" value="SHH34191.1"/>
    <property type="molecule type" value="Genomic_DNA"/>
</dbReference>
<evidence type="ECO:0000313" key="1">
    <source>
        <dbReference type="EMBL" id="SHH34191.1"/>
    </source>
</evidence>
<keyword evidence="2" id="KW-1185">Reference proteome</keyword>
<organism evidence="1 2">
    <name type="scientific">Desulfofustis glycolicus DSM 9705</name>
    <dbReference type="NCBI Taxonomy" id="1121409"/>
    <lineage>
        <taxon>Bacteria</taxon>
        <taxon>Pseudomonadati</taxon>
        <taxon>Thermodesulfobacteriota</taxon>
        <taxon>Desulfobulbia</taxon>
        <taxon>Desulfobulbales</taxon>
        <taxon>Desulfocapsaceae</taxon>
        <taxon>Desulfofustis</taxon>
    </lineage>
</organism>
<dbReference type="RefSeq" id="WP_073372955.1">
    <property type="nucleotide sequence ID" value="NZ_FQXS01000001.1"/>
</dbReference>
<accession>A0A1M5S6S6</accession>
<proteinExistence type="predicted"/>